<dbReference type="EMBL" id="DS113291">
    <property type="protein sequence ID" value="EAY13056.1"/>
    <property type="molecule type" value="Genomic_DNA"/>
</dbReference>
<feature type="compositionally biased region" description="Polar residues" evidence="2">
    <location>
        <begin position="212"/>
        <end position="221"/>
    </location>
</feature>
<proteinExistence type="predicted"/>
<feature type="region of interest" description="Disordered" evidence="2">
    <location>
        <begin position="1"/>
        <end position="22"/>
    </location>
</feature>
<evidence type="ECO:0000313" key="3">
    <source>
        <dbReference type="EMBL" id="EAY13056.1"/>
    </source>
</evidence>
<organism evidence="3 4">
    <name type="scientific">Trichomonas vaginalis (strain ATCC PRA-98 / G3)</name>
    <dbReference type="NCBI Taxonomy" id="412133"/>
    <lineage>
        <taxon>Eukaryota</taxon>
        <taxon>Metamonada</taxon>
        <taxon>Parabasalia</taxon>
        <taxon>Trichomonadida</taxon>
        <taxon>Trichomonadidae</taxon>
        <taxon>Trichomonas</taxon>
    </lineage>
</organism>
<dbReference type="Proteomes" id="UP000001542">
    <property type="component" value="Unassembled WGS sequence"/>
</dbReference>
<feature type="region of interest" description="Disordered" evidence="2">
    <location>
        <begin position="706"/>
        <end position="752"/>
    </location>
</feature>
<dbReference type="OrthoDB" id="10649118at2759"/>
<evidence type="ECO:0000256" key="1">
    <source>
        <dbReference type="SAM" id="Coils"/>
    </source>
</evidence>
<dbReference type="AlphaFoldDB" id="A2E2M8"/>
<feature type="compositionally biased region" description="Polar residues" evidence="2">
    <location>
        <begin position="137"/>
        <end position="146"/>
    </location>
</feature>
<keyword evidence="1" id="KW-0175">Coiled coil</keyword>
<feature type="compositionally biased region" description="Low complexity" evidence="2">
    <location>
        <begin position="247"/>
        <end position="263"/>
    </location>
</feature>
<protein>
    <submittedName>
        <fullName evidence="3">Uncharacterized protein</fullName>
    </submittedName>
</protein>
<evidence type="ECO:0000313" key="4">
    <source>
        <dbReference type="Proteomes" id="UP000001542"/>
    </source>
</evidence>
<reference evidence="3" key="1">
    <citation type="submission" date="2006-10" db="EMBL/GenBank/DDBJ databases">
        <authorList>
            <person name="Amadeo P."/>
            <person name="Zhao Q."/>
            <person name="Wortman J."/>
            <person name="Fraser-Liggett C."/>
            <person name="Carlton J."/>
        </authorList>
    </citation>
    <scope>NUCLEOTIDE SEQUENCE</scope>
    <source>
        <strain evidence="3">G3</strain>
    </source>
</reference>
<dbReference type="VEuPathDB" id="TrichDB:TVAGG3_0166160"/>
<dbReference type="STRING" id="5722.A2E2M8"/>
<dbReference type="InParanoid" id="A2E2M8"/>
<dbReference type="VEuPathDB" id="TrichDB:TVAG_212380"/>
<accession>A2E2M8</accession>
<feature type="compositionally biased region" description="Polar residues" evidence="2">
    <location>
        <begin position="48"/>
        <end position="78"/>
    </location>
</feature>
<dbReference type="KEGG" id="tva:4771029"/>
<reference evidence="3" key="2">
    <citation type="journal article" date="2007" name="Science">
        <title>Draft genome sequence of the sexually transmitted pathogen Trichomonas vaginalis.</title>
        <authorList>
            <person name="Carlton J.M."/>
            <person name="Hirt R.P."/>
            <person name="Silva J.C."/>
            <person name="Delcher A.L."/>
            <person name="Schatz M."/>
            <person name="Zhao Q."/>
            <person name="Wortman J.R."/>
            <person name="Bidwell S.L."/>
            <person name="Alsmark U.C.M."/>
            <person name="Besteiro S."/>
            <person name="Sicheritz-Ponten T."/>
            <person name="Noel C.J."/>
            <person name="Dacks J.B."/>
            <person name="Foster P.G."/>
            <person name="Simillion C."/>
            <person name="Van de Peer Y."/>
            <person name="Miranda-Saavedra D."/>
            <person name="Barton G.J."/>
            <person name="Westrop G.D."/>
            <person name="Mueller S."/>
            <person name="Dessi D."/>
            <person name="Fiori P.L."/>
            <person name="Ren Q."/>
            <person name="Paulsen I."/>
            <person name="Zhang H."/>
            <person name="Bastida-Corcuera F.D."/>
            <person name="Simoes-Barbosa A."/>
            <person name="Brown M.T."/>
            <person name="Hayes R.D."/>
            <person name="Mukherjee M."/>
            <person name="Okumura C.Y."/>
            <person name="Schneider R."/>
            <person name="Smith A.J."/>
            <person name="Vanacova S."/>
            <person name="Villalvazo M."/>
            <person name="Haas B.J."/>
            <person name="Pertea M."/>
            <person name="Feldblyum T.V."/>
            <person name="Utterback T.R."/>
            <person name="Shu C.L."/>
            <person name="Osoegawa K."/>
            <person name="de Jong P.J."/>
            <person name="Hrdy I."/>
            <person name="Horvathova L."/>
            <person name="Zubacova Z."/>
            <person name="Dolezal P."/>
            <person name="Malik S.B."/>
            <person name="Logsdon J.M. Jr."/>
            <person name="Henze K."/>
            <person name="Gupta A."/>
            <person name="Wang C.C."/>
            <person name="Dunne R.L."/>
            <person name="Upcroft J.A."/>
            <person name="Upcroft P."/>
            <person name="White O."/>
            <person name="Salzberg S.L."/>
            <person name="Tang P."/>
            <person name="Chiu C.-H."/>
            <person name="Lee Y.-S."/>
            <person name="Embley T.M."/>
            <person name="Coombs G.H."/>
            <person name="Mottram J.C."/>
            <person name="Tachezy J."/>
            <person name="Fraser-Liggett C.M."/>
            <person name="Johnson P.J."/>
        </authorList>
    </citation>
    <scope>NUCLEOTIDE SEQUENCE [LARGE SCALE GENOMIC DNA]</scope>
    <source>
        <strain evidence="3">G3</strain>
    </source>
</reference>
<dbReference type="RefSeq" id="XP_001325279.1">
    <property type="nucleotide sequence ID" value="XM_001325244.1"/>
</dbReference>
<evidence type="ECO:0000256" key="2">
    <source>
        <dbReference type="SAM" id="MobiDB-lite"/>
    </source>
</evidence>
<feature type="compositionally biased region" description="Polar residues" evidence="2">
    <location>
        <begin position="177"/>
        <end position="187"/>
    </location>
</feature>
<feature type="region of interest" description="Disordered" evidence="2">
    <location>
        <begin position="48"/>
        <end position="263"/>
    </location>
</feature>
<feature type="compositionally biased region" description="Low complexity" evidence="2">
    <location>
        <begin position="195"/>
        <end position="210"/>
    </location>
</feature>
<feature type="coiled-coil region" evidence="1">
    <location>
        <begin position="538"/>
        <end position="608"/>
    </location>
</feature>
<feature type="compositionally biased region" description="Basic and acidic residues" evidence="2">
    <location>
        <begin position="730"/>
        <end position="752"/>
    </location>
</feature>
<keyword evidence="4" id="KW-1185">Reference proteome</keyword>
<name>A2E2M8_TRIV3</name>
<sequence length="752" mass="85288">MARTSLVDDAALGEEDDFGDGSFQLDISGISGFGTDLDATNDMLSLQNSQTLSPLNPSRSNSKLSNKSGLGSVGTINQLERKQNRASKAIPLENIMEQEDDDLPDFNSADELMAKPLPTIDEKPLAKTTPNPVPVDNNANLNTRTKPTGFDPIPMPNQPKAEPPKPSVSNFDPVPMPSTQQQPQNEAIPTPDIPSTTGTRRLLTGGLLSRKNLLQNTPSTETKPEPKNDDLFGDIPFPALPSDKPKQQVPEQPQPVQINQQQNQPVNISQTPAQMQPVMQQNPQMATTIPNNQMPQQQIPIQANQNQIQTQPIPMQQNQPQMTMVSPMQTMPMQNNQTQVPMQMPMQPQQQQPSPTMPQQMGMMQGVPMQQTPQQMPMQATSPLTIQIPQQNNQFSPNGTPYGQPYYSQPQSQGQYYFNNTPSPPPYSVYPYSVQFPLELGFSSSLDRSIANFKRIFSSEFSSIIRSQNLQQQQNGFDFDDFTDKLANEISQIIEAPIQPTDIDVQNITRKVSTAIDENTKHVTNILSEAEVRNSQSADHHIQELKQLQEELDHLRTSFKQSSDTIIRELERERQNSAAIREAENNRSRELEQRLRNLKLRQIELDTRFKNQALEKDSFDRTQKSFEQKRRDWEEETLPKLYDDNSSVRRRIIDELSAFRTEVSTESFDELSMVINEGLKVIKDEGENLRNELMELEMANRWVMSRQAPPPQPQKRSPKRLKKSSVLDQTQEKLSKIRRQRVESMKDLSDQL</sequence>
<gene>
    <name evidence="3" type="ORF">TVAG_212380</name>
</gene>